<dbReference type="PANTHER" id="PTHR44591:SF3">
    <property type="entry name" value="RESPONSE REGULATORY DOMAIN-CONTAINING PROTEIN"/>
    <property type="match status" value="1"/>
</dbReference>
<dbReference type="PANTHER" id="PTHR44591">
    <property type="entry name" value="STRESS RESPONSE REGULATOR PROTEIN 1"/>
    <property type="match status" value="1"/>
</dbReference>
<dbReference type="Proteomes" id="UP000027284">
    <property type="component" value="Unassembled WGS sequence"/>
</dbReference>
<keyword evidence="1 6" id="KW-0597">Phosphoprotein</keyword>
<dbReference type="STRING" id="1312852.EG19_06045"/>
<dbReference type="PROSITE" id="PS50110">
    <property type="entry name" value="RESPONSE_REGULATORY"/>
    <property type="match status" value="1"/>
</dbReference>
<dbReference type="SMART" id="SM00448">
    <property type="entry name" value="REC"/>
    <property type="match status" value="1"/>
</dbReference>
<dbReference type="InterPro" id="IPR011006">
    <property type="entry name" value="CheY-like_superfamily"/>
</dbReference>
<keyword evidence="5" id="KW-0804">Transcription</keyword>
<comment type="caution">
    <text evidence="8">The sequence shown here is derived from an EMBL/GenBank/DDBJ whole genome shotgun (WGS) entry which is preliminary data.</text>
</comment>
<evidence type="ECO:0000256" key="1">
    <source>
        <dbReference type="ARBA" id="ARBA00022553"/>
    </source>
</evidence>
<dbReference type="FunFam" id="3.40.50.2300:FF:000001">
    <property type="entry name" value="DNA-binding response regulator PhoB"/>
    <property type="match status" value="1"/>
</dbReference>
<sequence length="124" mass="13546">MDVLVVDDEPAIRETLSFILEMEGFTVDVAADGEQALAKVHENHPKVVLLDVMMPKKDGYRVCEEIKKDPRTATTRVVILTAMGQAADRARAFEVGADAYISKPFDEDGLIALLRQLVAEGSSA</sequence>
<gene>
    <name evidence="8" type="ORF">EG19_06045</name>
</gene>
<accession>A0A062XR70</accession>
<evidence type="ECO:0000256" key="3">
    <source>
        <dbReference type="ARBA" id="ARBA00023015"/>
    </source>
</evidence>
<name>A0A062XR70_9BACT</name>
<protein>
    <recommendedName>
        <fullName evidence="7">Response regulatory domain-containing protein</fullName>
    </recommendedName>
</protein>
<feature type="domain" description="Response regulatory" evidence="7">
    <location>
        <begin position="2"/>
        <end position="118"/>
    </location>
</feature>
<dbReference type="Gene3D" id="3.40.50.2300">
    <property type="match status" value="1"/>
</dbReference>
<dbReference type="Pfam" id="PF00072">
    <property type="entry name" value="Response_reg"/>
    <property type="match status" value="1"/>
</dbReference>
<evidence type="ECO:0000256" key="5">
    <source>
        <dbReference type="ARBA" id="ARBA00023163"/>
    </source>
</evidence>
<organism evidence="8 9">
    <name type="scientific">Thermoanaerobaculum aquaticum</name>
    <dbReference type="NCBI Taxonomy" id="1312852"/>
    <lineage>
        <taxon>Bacteria</taxon>
        <taxon>Pseudomonadati</taxon>
        <taxon>Acidobacteriota</taxon>
        <taxon>Thermoanaerobaculia</taxon>
        <taxon>Thermoanaerobaculales</taxon>
        <taxon>Thermoanaerobaculaceae</taxon>
        <taxon>Thermoanaerobaculum</taxon>
    </lineage>
</organism>
<keyword evidence="9" id="KW-1185">Reference proteome</keyword>
<evidence type="ECO:0000313" key="9">
    <source>
        <dbReference type="Proteomes" id="UP000027284"/>
    </source>
</evidence>
<proteinExistence type="predicted"/>
<dbReference type="InterPro" id="IPR001789">
    <property type="entry name" value="Sig_transdc_resp-reg_receiver"/>
</dbReference>
<dbReference type="CDD" id="cd17574">
    <property type="entry name" value="REC_OmpR"/>
    <property type="match status" value="1"/>
</dbReference>
<dbReference type="AlphaFoldDB" id="A0A062XR70"/>
<keyword evidence="2" id="KW-0902">Two-component regulatory system</keyword>
<reference evidence="8 9" key="1">
    <citation type="submission" date="2014-04" db="EMBL/GenBank/DDBJ databases">
        <title>The Genome Sequence of Thermoanaerobaculum aquaticum MP-01, The First Cultivated Group 23 Acidobacterium.</title>
        <authorList>
            <person name="Stamps B.W."/>
            <person name="Losey N.A."/>
            <person name="Lawson P.A."/>
            <person name="Stevenson B.S."/>
        </authorList>
    </citation>
    <scope>NUCLEOTIDE SEQUENCE [LARGE SCALE GENOMIC DNA]</scope>
    <source>
        <strain evidence="8 9">MP-01</strain>
    </source>
</reference>
<keyword evidence="4" id="KW-0238">DNA-binding</keyword>
<evidence type="ECO:0000259" key="7">
    <source>
        <dbReference type="PROSITE" id="PS50110"/>
    </source>
</evidence>
<keyword evidence="3" id="KW-0805">Transcription regulation</keyword>
<evidence type="ECO:0000256" key="6">
    <source>
        <dbReference type="PROSITE-ProRule" id="PRU00169"/>
    </source>
</evidence>
<dbReference type="InterPro" id="IPR050595">
    <property type="entry name" value="Bact_response_regulator"/>
</dbReference>
<evidence type="ECO:0000256" key="4">
    <source>
        <dbReference type="ARBA" id="ARBA00023125"/>
    </source>
</evidence>
<dbReference type="GO" id="GO:0003677">
    <property type="term" value="F:DNA binding"/>
    <property type="evidence" value="ECO:0007669"/>
    <property type="project" value="UniProtKB-KW"/>
</dbReference>
<dbReference type="EMBL" id="JMFG01000023">
    <property type="protein sequence ID" value="KDA53308.1"/>
    <property type="molecule type" value="Genomic_DNA"/>
</dbReference>
<feature type="modified residue" description="4-aspartylphosphate" evidence="6">
    <location>
        <position position="51"/>
    </location>
</feature>
<evidence type="ECO:0000313" key="8">
    <source>
        <dbReference type="EMBL" id="KDA53308.1"/>
    </source>
</evidence>
<evidence type="ECO:0000256" key="2">
    <source>
        <dbReference type="ARBA" id="ARBA00023012"/>
    </source>
</evidence>
<dbReference type="SUPFAM" id="SSF52172">
    <property type="entry name" value="CheY-like"/>
    <property type="match status" value="1"/>
</dbReference>
<dbReference type="GO" id="GO:0000160">
    <property type="term" value="P:phosphorelay signal transduction system"/>
    <property type="evidence" value="ECO:0007669"/>
    <property type="project" value="UniProtKB-KW"/>
</dbReference>